<proteinExistence type="predicted"/>
<organism evidence="5 6">
    <name type="scientific">Coprinopsis cinerea (strain Okayama-7 / 130 / ATCC MYA-4618 / FGSC 9003)</name>
    <name type="common">Inky cap fungus</name>
    <name type="synonym">Hormographiella aspergillata</name>
    <dbReference type="NCBI Taxonomy" id="240176"/>
    <lineage>
        <taxon>Eukaryota</taxon>
        <taxon>Fungi</taxon>
        <taxon>Dikarya</taxon>
        <taxon>Basidiomycota</taxon>
        <taxon>Agaricomycotina</taxon>
        <taxon>Agaricomycetes</taxon>
        <taxon>Agaricomycetidae</taxon>
        <taxon>Agaricales</taxon>
        <taxon>Agaricineae</taxon>
        <taxon>Psathyrellaceae</taxon>
        <taxon>Coprinopsis</taxon>
    </lineage>
</organism>
<feature type="transmembrane region" description="Helical" evidence="2">
    <location>
        <begin position="380"/>
        <end position="403"/>
    </location>
</feature>
<dbReference type="GeneID" id="6012830"/>
<feature type="compositionally biased region" description="Basic and acidic residues" evidence="1">
    <location>
        <begin position="641"/>
        <end position="658"/>
    </location>
</feature>
<dbReference type="InterPro" id="IPR056337">
    <property type="entry name" value="LHD_YVC1"/>
</dbReference>
<dbReference type="OMA" id="MTMFAAL"/>
<accession>A8NTR6</accession>
<dbReference type="InterPro" id="IPR056336">
    <property type="entry name" value="YVC1_C"/>
</dbReference>
<keyword evidence="6" id="KW-1185">Reference proteome</keyword>
<feature type="transmembrane region" description="Helical" evidence="2">
    <location>
        <begin position="415"/>
        <end position="434"/>
    </location>
</feature>
<evidence type="ECO:0000256" key="2">
    <source>
        <dbReference type="SAM" id="Phobius"/>
    </source>
</evidence>
<feature type="region of interest" description="Disordered" evidence="1">
    <location>
        <begin position="625"/>
        <end position="792"/>
    </location>
</feature>
<dbReference type="Pfam" id="PF23190">
    <property type="entry name" value="LHD_TRPY1"/>
    <property type="match status" value="1"/>
</dbReference>
<dbReference type="AlphaFoldDB" id="A8NTR6"/>
<feature type="transmembrane region" description="Helical" evidence="2">
    <location>
        <begin position="233"/>
        <end position="252"/>
    </location>
</feature>
<evidence type="ECO:0000259" key="3">
    <source>
        <dbReference type="Pfam" id="PF23190"/>
    </source>
</evidence>
<keyword evidence="2" id="KW-0812">Transmembrane</keyword>
<feature type="transmembrane region" description="Helical" evidence="2">
    <location>
        <begin position="446"/>
        <end position="470"/>
    </location>
</feature>
<dbReference type="InterPro" id="IPR052971">
    <property type="entry name" value="TRP_calcium_channel"/>
</dbReference>
<evidence type="ECO:0000259" key="4">
    <source>
        <dbReference type="Pfam" id="PF23317"/>
    </source>
</evidence>
<dbReference type="Proteomes" id="UP000001861">
    <property type="component" value="Unassembled WGS sequence"/>
</dbReference>
<feature type="transmembrane region" description="Helical" evidence="2">
    <location>
        <begin position="288"/>
        <end position="311"/>
    </location>
</feature>
<dbReference type="OrthoDB" id="2373987at2759"/>
<reference evidence="5 6" key="1">
    <citation type="journal article" date="2010" name="Proc. Natl. Acad. Sci. U.S.A.">
        <title>Insights into evolution of multicellular fungi from the assembled chromosomes of the mushroom Coprinopsis cinerea (Coprinus cinereus).</title>
        <authorList>
            <person name="Stajich J.E."/>
            <person name="Wilke S.K."/>
            <person name="Ahren D."/>
            <person name="Au C.H."/>
            <person name="Birren B.W."/>
            <person name="Borodovsky M."/>
            <person name="Burns C."/>
            <person name="Canback B."/>
            <person name="Casselton L.A."/>
            <person name="Cheng C.K."/>
            <person name="Deng J."/>
            <person name="Dietrich F.S."/>
            <person name="Fargo D.C."/>
            <person name="Farman M.L."/>
            <person name="Gathman A.C."/>
            <person name="Goldberg J."/>
            <person name="Guigo R."/>
            <person name="Hoegger P.J."/>
            <person name="Hooker J.B."/>
            <person name="Huggins A."/>
            <person name="James T.Y."/>
            <person name="Kamada T."/>
            <person name="Kilaru S."/>
            <person name="Kodira C."/>
            <person name="Kues U."/>
            <person name="Kupfer D."/>
            <person name="Kwan H.S."/>
            <person name="Lomsadze A."/>
            <person name="Li W."/>
            <person name="Lilly W.W."/>
            <person name="Ma L.J."/>
            <person name="Mackey A.J."/>
            <person name="Manning G."/>
            <person name="Martin F."/>
            <person name="Muraguchi H."/>
            <person name="Natvig D.O."/>
            <person name="Palmerini H."/>
            <person name="Ramesh M.A."/>
            <person name="Rehmeyer C.J."/>
            <person name="Roe B.A."/>
            <person name="Shenoy N."/>
            <person name="Stanke M."/>
            <person name="Ter-Hovhannisyan V."/>
            <person name="Tunlid A."/>
            <person name="Velagapudi R."/>
            <person name="Vision T.J."/>
            <person name="Zeng Q."/>
            <person name="Zolan M.E."/>
            <person name="Pukkila P.J."/>
        </authorList>
    </citation>
    <scope>NUCLEOTIDE SEQUENCE [LARGE SCALE GENOMIC DNA]</scope>
    <source>
        <strain evidence="6">Okayama-7 / 130 / ATCC MYA-4618 / FGSC 9003</strain>
    </source>
</reference>
<feature type="compositionally biased region" description="Gly residues" evidence="1">
    <location>
        <begin position="769"/>
        <end position="786"/>
    </location>
</feature>
<feature type="compositionally biased region" description="Polar residues" evidence="1">
    <location>
        <begin position="747"/>
        <end position="759"/>
    </location>
</feature>
<gene>
    <name evidence="5" type="ORF">CC1G_06372</name>
</gene>
<evidence type="ECO:0000256" key="1">
    <source>
        <dbReference type="SAM" id="MobiDB-lite"/>
    </source>
</evidence>
<evidence type="ECO:0000313" key="5">
    <source>
        <dbReference type="EMBL" id="EAU85471.1"/>
    </source>
</evidence>
<dbReference type="VEuPathDB" id="FungiDB:CC1G_06372"/>
<dbReference type="Pfam" id="PF23317">
    <property type="entry name" value="YVC1_C"/>
    <property type="match status" value="1"/>
</dbReference>
<dbReference type="STRING" id="240176.A8NTR6"/>
<dbReference type="PANTHER" id="PTHR35859">
    <property type="entry name" value="NONSELECTIVE CATION CHANNEL PROTEIN"/>
    <property type="match status" value="1"/>
</dbReference>
<dbReference type="KEGG" id="cci:CC1G_06372"/>
<dbReference type="EMBL" id="AACS02000004">
    <property type="protein sequence ID" value="EAU85471.1"/>
    <property type="molecule type" value="Genomic_DNA"/>
</dbReference>
<dbReference type="RefSeq" id="XP_001836287.1">
    <property type="nucleotide sequence ID" value="XM_001836235.1"/>
</dbReference>
<feature type="domain" description="Calcium channel YVC1-like C-terminal transmembrane" evidence="4">
    <location>
        <begin position="242"/>
        <end position="560"/>
    </location>
</feature>
<dbReference type="InParanoid" id="A8NTR6"/>
<protein>
    <recommendedName>
        <fullName evidence="7">Receptor-activated Ca2+-permeable cation channel</fullName>
    </recommendedName>
</protein>
<feature type="transmembrane region" description="Helical" evidence="2">
    <location>
        <begin position="264"/>
        <end position="282"/>
    </location>
</feature>
<keyword evidence="2" id="KW-1133">Transmembrane helix</keyword>
<evidence type="ECO:0000313" key="6">
    <source>
        <dbReference type="Proteomes" id="UP000001861"/>
    </source>
</evidence>
<sequence>MDPEQQTTPLLAPTAENLAKVKVFPLIPALRKDVTKTIDSALSWEQLTAADINFSIVRPLVNKYARLRNISVVYACLVVRQYFLTESEAELAYAGVMVSRASLCEILAIKLLGRFATHYIQLVAVLTTSWNPLAGASQQVVEEVKMNMGSKDNDIGPAVHSAIEMAIATEAKDFLASTVTQKVVNDIYAGRVVFTVAANRSLLADNYKSRAIEIYDPKRSSWLDHYRLRVPQYGNYLEFINFAILLVMFMLCLSNQDKSQVTPYELVFIVFAAAFTLEEYTASTGHGWIIYIANIWNAFDFTFILIFLAYVVLRIQGLSNGNCTLLILSSYVPPYKTICAAVETSAMAFDVLACGACILFPRLAFFFVSDNLVILSLRAMIVQFAFFITIAAICFSGLLFTLWTLAADNPEGKDWSAASIAWLMVQIWFGNTSLSFDQASSFHPLWGPILMTAFAALSNTLLLTILISILSNTVARIDANATKECLFQYTISTVEGVKSDALFSYQPPFNLLAFLLLKPSSFFLTPRQLHTFNVFLIRVTSLPQLIVIALYERYLASGFYTSSGAPSIGKLREAFKDVAQGFYNSLPRHLRHMPLVEAVVGSVESELWEAIFEVCEDDEVVGDLWSSEEEDEDGPALKSVHSRETMKSKSSVNKEERSGGQSRKSRRGSRSTRRDATPSRSPVRDGNGGAGLKKRPSSIRMDLTEASPILEISDDENPDQATQSIPLAPSPDPMSHPPSATMYAFPSGSSAQLSTSGAHGTNYPYAHSNGGGQGHGNGLGGLGSGGSPRRQPRQRLWSVLSPLDVSSPEVVTKETTRSPLARLYSGRGASPIRGTPSYGALTAGVPGYPPPQHHMHGYGRGGYDGRHGGGYNDHNIFGYSSGQGSTSAGYGGLQYPHTAPVFREAQMHMETSVKKLEGLMEDAKSLPVNKLKEEMKELQDRQARIENLLLMLTRGMRNETGKGSL</sequence>
<feature type="compositionally biased region" description="Acidic residues" evidence="1">
    <location>
        <begin position="625"/>
        <end position="634"/>
    </location>
</feature>
<dbReference type="eggNOG" id="ENOG502QU70">
    <property type="taxonomic scope" value="Eukaryota"/>
</dbReference>
<keyword evidence="2" id="KW-0472">Membrane</keyword>
<name>A8NTR6_COPC7</name>
<comment type="caution">
    <text evidence="5">The sequence shown here is derived from an EMBL/GenBank/DDBJ whole genome shotgun (WGS) entry which is preliminary data.</text>
</comment>
<feature type="domain" description="YVC1 N-terminal linker helical" evidence="3">
    <location>
        <begin position="24"/>
        <end position="201"/>
    </location>
</feature>
<evidence type="ECO:0008006" key="7">
    <source>
        <dbReference type="Google" id="ProtNLM"/>
    </source>
</evidence>
<dbReference type="PANTHER" id="PTHR35859:SF1">
    <property type="entry name" value="NONSELECTIVE CATION CHANNEL PROTEIN"/>
    <property type="match status" value="1"/>
</dbReference>
<feature type="transmembrane region" description="Helical" evidence="2">
    <location>
        <begin position="347"/>
        <end position="368"/>
    </location>
</feature>